<dbReference type="OrthoDB" id="9790710at2"/>
<dbReference type="PANTHER" id="PTHR45947:SF3">
    <property type="entry name" value="SULFOQUINOVOSYL TRANSFERASE SQD2"/>
    <property type="match status" value="1"/>
</dbReference>
<evidence type="ECO:0000313" key="5">
    <source>
        <dbReference type="Proteomes" id="UP000051887"/>
    </source>
</evidence>
<keyword evidence="3" id="KW-0328">Glycosyltransferase</keyword>
<name>A0A0P1FMM0_9RHOB</name>
<evidence type="ECO:0000313" key="4">
    <source>
        <dbReference type="Proteomes" id="UP000051086"/>
    </source>
</evidence>
<dbReference type="CDD" id="cd03801">
    <property type="entry name" value="GT4_PimA-like"/>
    <property type="match status" value="1"/>
</dbReference>
<dbReference type="GO" id="GO:0016757">
    <property type="term" value="F:glycosyltransferase activity"/>
    <property type="evidence" value="ECO:0007669"/>
    <property type="project" value="UniProtKB-KW"/>
</dbReference>
<dbReference type="InterPro" id="IPR050194">
    <property type="entry name" value="Glycosyltransferase_grp1"/>
</dbReference>
<dbReference type="InterPro" id="IPR001296">
    <property type="entry name" value="Glyco_trans_1"/>
</dbReference>
<evidence type="ECO:0000313" key="2">
    <source>
        <dbReference type="EMBL" id="CUH69349.1"/>
    </source>
</evidence>
<dbReference type="SUPFAM" id="SSF53756">
    <property type="entry name" value="UDP-Glycosyltransferase/glycogen phosphorylase"/>
    <property type="match status" value="1"/>
</dbReference>
<evidence type="ECO:0000313" key="3">
    <source>
        <dbReference type="EMBL" id="CUH74272.1"/>
    </source>
</evidence>
<dbReference type="Pfam" id="PF00534">
    <property type="entry name" value="Glycos_transf_1"/>
    <property type="match status" value="1"/>
</dbReference>
<dbReference type="PANTHER" id="PTHR45947">
    <property type="entry name" value="SULFOQUINOVOSYL TRANSFERASE SQD2"/>
    <property type="match status" value="1"/>
</dbReference>
<reference evidence="2 4" key="2">
    <citation type="submission" date="2015-09" db="EMBL/GenBank/DDBJ databases">
        <authorList>
            <person name="Rodrigo-Torres L."/>
            <person name="Arahal D.R."/>
        </authorList>
    </citation>
    <scope>NUCLEOTIDE SEQUENCE [LARGE SCALE GENOMIC DNA]</scope>
    <source>
        <strain evidence="2 4">CECT 5118</strain>
    </source>
</reference>
<dbReference type="EMBL" id="CYSC01000044">
    <property type="protein sequence ID" value="CUH74272.1"/>
    <property type="molecule type" value="Genomic_DNA"/>
</dbReference>
<keyword evidence="3" id="KW-0808">Transferase</keyword>
<evidence type="ECO:0000259" key="1">
    <source>
        <dbReference type="Pfam" id="PF00534"/>
    </source>
</evidence>
<protein>
    <submittedName>
        <fullName evidence="3">GDP-mannose-dependent alpha-(1-6)-phosphatidylinositol monomannoside mannosyltransferase</fullName>
        <ecNumber evidence="3">2.4.1.57</ecNumber>
    </submittedName>
</protein>
<gene>
    <name evidence="3" type="primary">pimB_3</name>
    <name evidence="2" type="ORF">TL5118_03309</name>
    <name evidence="3" type="ORF">TL5120_04092</name>
</gene>
<proteinExistence type="predicted"/>
<reference evidence="3 5" key="1">
    <citation type="submission" date="2015-09" db="EMBL/GenBank/DDBJ databases">
        <authorList>
            <consortium name="Swine Surveillance"/>
        </authorList>
    </citation>
    <scope>NUCLEOTIDE SEQUENCE [LARGE SCALE GENOMIC DNA]</scope>
    <source>
        <strain evidence="3 5">5120</strain>
    </source>
</reference>
<dbReference type="Proteomes" id="UP000051086">
    <property type="component" value="Unassembled WGS sequence"/>
</dbReference>
<organism evidence="3 5">
    <name type="scientific">Thalassovita autumnalis</name>
    <dbReference type="NCBI Taxonomy" id="2072972"/>
    <lineage>
        <taxon>Bacteria</taxon>
        <taxon>Pseudomonadati</taxon>
        <taxon>Pseudomonadota</taxon>
        <taxon>Alphaproteobacteria</taxon>
        <taxon>Rhodobacterales</taxon>
        <taxon>Roseobacteraceae</taxon>
        <taxon>Thalassovita</taxon>
    </lineage>
</organism>
<sequence length="454" mass="48939">MCAALTPSGTSDRLRVLVIAEAANPEWVSVPLVGWSLANALRSECDVHIVTQVRNREAFLRAGLVEGQDFTAIDTESVARGIYRLGEALRMGEGKGWTMVTALSSRLAYPVFERKVWRQFGSQIRAGAYDIVHRVTPLTPTANSLLAAKCKAASVPFVMGPLNGGVPWPKGFERERRAEREWLSYVRGAYKLSGARRRMLDAASAIIAGSRFTASDMPAQHQSKVTLVPENGIDPNRFDLQGDLPPRGATRPLRGCFVGRLVPYKGPDMLIEAAVPFLRDGSLVLDIIGDGPMLAGLNAQAADLGVDEAITFHGWVAHADVQSTLGCADMLTFPSVREFGGGVVLEAMALGVVPVICDYAGPSELVDEATGIKVAMGSRADVVAGFRAALAGVLSDPEMLAPMAAAARAKVKTHYTWAAKAKHIKDIYHWVLKRDGQIPRPAPLDTALWHPQET</sequence>
<keyword evidence="4" id="KW-1185">Reference proteome</keyword>
<dbReference type="Proteomes" id="UP000051887">
    <property type="component" value="Unassembled WGS sequence"/>
</dbReference>
<dbReference type="AlphaFoldDB" id="A0A0P1FMM0"/>
<dbReference type="Gene3D" id="3.40.50.2000">
    <property type="entry name" value="Glycogen Phosphorylase B"/>
    <property type="match status" value="2"/>
</dbReference>
<dbReference type="EC" id="2.4.1.57" evidence="3"/>
<dbReference type="RefSeq" id="WP_058245386.1">
    <property type="nucleotide sequence ID" value="NZ_CYSB01000039.1"/>
</dbReference>
<feature type="domain" description="Glycosyl transferase family 1" evidence="1">
    <location>
        <begin position="256"/>
        <end position="408"/>
    </location>
</feature>
<accession>A0A0P1FMM0</accession>
<dbReference type="EMBL" id="CYSB01000039">
    <property type="protein sequence ID" value="CUH69349.1"/>
    <property type="molecule type" value="Genomic_DNA"/>
</dbReference>